<gene>
    <name evidence="2" type="ORF">N4261_09805</name>
</gene>
<evidence type="ECO:0000256" key="1">
    <source>
        <dbReference type="SAM" id="MobiDB-lite"/>
    </source>
</evidence>
<dbReference type="CDD" id="cd11579">
    <property type="entry name" value="Glyco_tran_WbsX"/>
    <property type="match status" value="1"/>
</dbReference>
<protein>
    <submittedName>
        <fullName evidence="2">Glycoside hydrolase family 99-like domain-containing protein</fullName>
    </submittedName>
</protein>
<organism evidence="2 3">
    <name type="scientific">Roseateles amylovorans</name>
    <dbReference type="NCBI Taxonomy" id="2978473"/>
    <lineage>
        <taxon>Bacteria</taxon>
        <taxon>Pseudomonadati</taxon>
        <taxon>Pseudomonadota</taxon>
        <taxon>Betaproteobacteria</taxon>
        <taxon>Burkholderiales</taxon>
        <taxon>Sphaerotilaceae</taxon>
        <taxon>Roseateles</taxon>
    </lineage>
</organism>
<dbReference type="PANTHER" id="PTHR41244">
    <property type="entry name" value="RHAMNAN SYNTHESIS F"/>
    <property type="match status" value="1"/>
</dbReference>
<dbReference type="Gene3D" id="3.20.20.80">
    <property type="entry name" value="Glycosidases"/>
    <property type="match status" value="1"/>
</dbReference>
<dbReference type="Pfam" id="PF14307">
    <property type="entry name" value="Glyco_tran_WbsX"/>
    <property type="match status" value="1"/>
</dbReference>
<name>A0ABY6B5M0_9BURK</name>
<proteinExistence type="predicted"/>
<dbReference type="PANTHER" id="PTHR41244:SF1">
    <property type="entry name" value="GLYCOSYLTRANSFERASE"/>
    <property type="match status" value="1"/>
</dbReference>
<feature type="compositionally biased region" description="Polar residues" evidence="1">
    <location>
        <begin position="29"/>
        <end position="42"/>
    </location>
</feature>
<feature type="compositionally biased region" description="Low complexity" evidence="1">
    <location>
        <begin position="1"/>
        <end position="28"/>
    </location>
</feature>
<sequence>MSSEPTATPDAAAMAAPTGPVAASSASSVEPQARTSPSVTQASGPSTTPPSSSADPLLIAIVLPQFHPIPENDAWWGKGFTEWRNVAKARPLFKGHHQPQLPGELGFYDLRLPETRAQQAELAREHGVGGFCYYHYWFNGQRLLHRPVEDMLASGEPDFPYCLAWANENWSRAWNGSDREMLMAQNYSDEDDEAHIRSLLPHFRDPRYIRVDGKPLFVIYKADHLPDPARTFARWREIARAEGVGELMLAQFEWSGAGSGADPRHVGLDLSIEFAPDWRRLGGKHFTGWKSRWAMKLGLLPKAYGEHNFFDYNRMVDGVLAKPTPDYPFIRCVSPGFDNSARRAQGATILMNNTPQRYRRWLEAALAWTRRHQPPQRQVVFINAWNEWAEGNHLEPDATHGRAYLEATRDAVKAQAVAAASPDGDRT</sequence>
<reference evidence="2" key="1">
    <citation type="submission" date="2022-10" db="EMBL/GenBank/DDBJ databases">
        <title>Characterization and whole genome sequencing of a new Roseateles species, isolated from fresh water.</title>
        <authorList>
            <person name="Guliayeva D.Y."/>
            <person name="Akhremchuk A.E."/>
            <person name="Sikolenko M.A."/>
            <person name="Valentovich L.N."/>
            <person name="Sidarenka A.V."/>
        </authorList>
    </citation>
    <scope>NUCLEOTIDE SEQUENCE</scope>
    <source>
        <strain evidence="2">BIM B-1768</strain>
    </source>
</reference>
<keyword evidence="3" id="KW-1185">Reference proteome</keyword>
<feature type="region of interest" description="Disordered" evidence="1">
    <location>
        <begin position="1"/>
        <end position="53"/>
    </location>
</feature>
<feature type="compositionally biased region" description="Low complexity" evidence="1">
    <location>
        <begin position="43"/>
        <end position="53"/>
    </location>
</feature>
<dbReference type="RefSeq" id="WP_261759965.1">
    <property type="nucleotide sequence ID" value="NZ_CP104562.2"/>
</dbReference>
<dbReference type="EMBL" id="CP104562">
    <property type="protein sequence ID" value="UXH80147.1"/>
    <property type="molecule type" value="Genomic_DNA"/>
</dbReference>
<evidence type="ECO:0000313" key="3">
    <source>
        <dbReference type="Proteomes" id="UP001064933"/>
    </source>
</evidence>
<dbReference type="Proteomes" id="UP001064933">
    <property type="component" value="Chromosome"/>
</dbReference>
<evidence type="ECO:0000313" key="2">
    <source>
        <dbReference type="EMBL" id="UXH80147.1"/>
    </source>
</evidence>
<dbReference type="InterPro" id="IPR032719">
    <property type="entry name" value="WbsX"/>
</dbReference>
<accession>A0ABY6B5M0</accession>